<feature type="compositionally biased region" description="Acidic residues" evidence="1">
    <location>
        <begin position="15"/>
        <end position="27"/>
    </location>
</feature>
<feature type="region of interest" description="Disordered" evidence="1">
    <location>
        <begin position="1"/>
        <end position="28"/>
    </location>
</feature>
<evidence type="ECO:0000256" key="1">
    <source>
        <dbReference type="SAM" id="MobiDB-lite"/>
    </source>
</evidence>
<sequence>MRRASSQPLLRNFQEDDETDDEEEEEEHIIIKGRSFRDVESITKQVNCITINKREHKKPYMHAKQWFTLYWKFYFVDALMPNA</sequence>
<gene>
    <name evidence="2" type="ORF">ACJIZ3_005095</name>
</gene>
<proteinExistence type="predicted"/>
<comment type="caution">
    <text evidence="2">The sequence shown here is derived from an EMBL/GenBank/DDBJ whole genome shotgun (WGS) entry which is preliminary data.</text>
</comment>
<name>A0ABD3S459_9LAMI</name>
<reference evidence="2 3" key="1">
    <citation type="submission" date="2024-12" db="EMBL/GenBank/DDBJ databases">
        <title>The unique morphological basis and parallel evolutionary history of personate flowers in Penstemon.</title>
        <authorList>
            <person name="Depatie T.H."/>
            <person name="Wessinger C.A."/>
        </authorList>
    </citation>
    <scope>NUCLEOTIDE SEQUENCE [LARGE SCALE GENOMIC DNA]</scope>
    <source>
        <strain evidence="2">WTNN_2</strain>
        <tissue evidence="2">Leaf</tissue>
    </source>
</reference>
<dbReference type="AlphaFoldDB" id="A0ABD3S459"/>
<protein>
    <submittedName>
        <fullName evidence="2">Uncharacterized protein</fullName>
    </submittedName>
</protein>
<evidence type="ECO:0000313" key="2">
    <source>
        <dbReference type="EMBL" id="KAL3819190.1"/>
    </source>
</evidence>
<evidence type="ECO:0000313" key="3">
    <source>
        <dbReference type="Proteomes" id="UP001634393"/>
    </source>
</evidence>
<organism evidence="2 3">
    <name type="scientific">Penstemon smallii</name>
    <dbReference type="NCBI Taxonomy" id="265156"/>
    <lineage>
        <taxon>Eukaryota</taxon>
        <taxon>Viridiplantae</taxon>
        <taxon>Streptophyta</taxon>
        <taxon>Embryophyta</taxon>
        <taxon>Tracheophyta</taxon>
        <taxon>Spermatophyta</taxon>
        <taxon>Magnoliopsida</taxon>
        <taxon>eudicotyledons</taxon>
        <taxon>Gunneridae</taxon>
        <taxon>Pentapetalae</taxon>
        <taxon>asterids</taxon>
        <taxon>lamiids</taxon>
        <taxon>Lamiales</taxon>
        <taxon>Plantaginaceae</taxon>
        <taxon>Cheloneae</taxon>
        <taxon>Penstemon</taxon>
    </lineage>
</organism>
<accession>A0ABD3S459</accession>
<dbReference type="Proteomes" id="UP001634393">
    <property type="component" value="Unassembled WGS sequence"/>
</dbReference>
<dbReference type="EMBL" id="JBJXBP010000007">
    <property type="protein sequence ID" value="KAL3819190.1"/>
    <property type="molecule type" value="Genomic_DNA"/>
</dbReference>
<keyword evidence="3" id="KW-1185">Reference proteome</keyword>